<dbReference type="InterPro" id="IPR001851">
    <property type="entry name" value="ABC_transp_permease"/>
</dbReference>
<dbReference type="GO" id="GO:0005886">
    <property type="term" value="C:plasma membrane"/>
    <property type="evidence" value="ECO:0007669"/>
    <property type="project" value="UniProtKB-SubCell"/>
</dbReference>
<comment type="subcellular location">
    <subcellularLocation>
        <location evidence="1">Cell membrane</location>
        <topology evidence="1">Multi-pass membrane protein</topology>
    </subcellularLocation>
</comment>
<feature type="transmembrane region" description="Helical" evidence="6">
    <location>
        <begin position="208"/>
        <end position="227"/>
    </location>
</feature>
<evidence type="ECO:0000256" key="2">
    <source>
        <dbReference type="ARBA" id="ARBA00022475"/>
    </source>
</evidence>
<proteinExistence type="predicted"/>
<feature type="non-terminal residue" evidence="7">
    <location>
        <position position="299"/>
    </location>
</feature>
<evidence type="ECO:0000313" key="7">
    <source>
        <dbReference type="EMBL" id="SVA39169.1"/>
    </source>
</evidence>
<keyword evidence="2" id="KW-1003">Cell membrane</keyword>
<dbReference type="InterPro" id="IPR037294">
    <property type="entry name" value="ABC_BtuC-like"/>
</dbReference>
<keyword evidence="4 6" id="KW-1133">Transmembrane helix</keyword>
<dbReference type="Gene3D" id="1.10.3470.10">
    <property type="entry name" value="ABC transporter involved in vitamin B12 uptake, BtuC"/>
    <property type="match status" value="1"/>
</dbReference>
<dbReference type="AlphaFoldDB" id="A0A381VFM7"/>
<keyword evidence="3 6" id="KW-0812">Transmembrane</keyword>
<name>A0A381VFM7_9ZZZZ</name>
<evidence type="ECO:0000256" key="6">
    <source>
        <dbReference type="SAM" id="Phobius"/>
    </source>
</evidence>
<gene>
    <name evidence="7" type="ORF">METZ01_LOCUS92023</name>
</gene>
<dbReference type="EMBL" id="UINC01008710">
    <property type="protein sequence ID" value="SVA39169.1"/>
    <property type="molecule type" value="Genomic_DNA"/>
</dbReference>
<feature type="transmembrane region" description="Helical" evidence="6">
    <location>
        <begin position="157"/>
        <end position="177"/>
    </location>
</feature>
<dbReference type="PANTHER" id="PTHR32196:SF15">
    <property type="entry name" value="SUGAR ABC TRANSPORTER PERMEASE PROTEIN"/>
    <property type="match status" value="1"/>
</dbReference>
<keyword evidence="5 6" id="KW-0472">Membrane</keyword>
<dbReference type="PANTHER" id="PTHR32196">
    <property type="entry name" value="ABC TRANSPORTER PERMEASE PROTEIN YPHD-RELATED-RELATED"/>
    <property type="match status" value="1"/>
</dbReference>
<evidence type="ECO:0000256" key="4">
    <source>
        <dbReference type="ARBA" id="ARBA00022989"/>
    </source>
</evidence>
<sequence>MKKNILGILGLFIFIFIFTAYYSEPFLSAYNMQNLIKWSSLYAIMGIGVAFVIITGGIDLSIGSVIGLVASLMALAIKKGWDPNFAVVMLLGLSLGIGLIHGLLITKVKLQPFVVTLCGLLVYRGISRWMTDNQTMQYPGTDKLDSLFSGKVLMGSFGLPAPLFFLIVVAILAAIFLNRTIWGRYLFALGNNEDGARYSGIETDRLKIVAYVICSFLAGLSGLLFAYELDSVQPAQTGEFYELYAIAAAVLGGCSLRGGQGTILGVIIAAAVIRLLRNSINLLGISTHLEYAIIGMVIL</sequence>
<feature type="transmembrane region" description="Helical" evidence="6">
    <location>
        <begin position="84"/>
        <end position="105"/>
    </location>
</feature>
<feature type="transmembrane region" description="Helical" evidence="6">
    <location>
        <begin position="35"/>
        <end position="54"/>
    </location>
</feature>
<evidence type="ECO:0000256" key="5">
    <source>
        <dbReference type="ARBA" id="ARBA00023136"/>
    </source>
</evidence>
<dbReference type="GO" id="GO:0022857">
    <property type="term" value="F:transmembrane transporter activity"/>
    <property type="evidence" value="ECO:0007669"/>
    <property type="project" value="InterPro"/>
</dbReference>
<feature type="transmembrane region" description="Helical" evidence="6">
    <location>
        <begin position="280"/>
        <end position="298"/>
    </location>
</feature>
<dbReference type="Pfam" id="PF02653">
    <property type="entry name" value="BPD_transp_2"/>
    <property type="match status" value="1"/>
</dbReference>
<feature type="transmembrane region" description="Helical" evidence="6">
    <location>
        <begin position="243"/>
        <end position="273"/>
    </location>
</feature>
<feature type="transmembrane region" description="Helical" evidence="6">
    <location>
        <begin position="6"/>
        <end position="23"/>
    </location>
</feature>
<accession>A0A381VFM7</accession>
<evidence type="ECO:0000256" key="1">
    <source>
        <dbReference type="ARBA" id="ARBA00004651"/>
    </source>
</evidence>
<organism evidence="7">
    <name type="scientific">marine metagenome</name>
    <dbReference type="NCBI Taxonomy" id="408172"/>
    <lineage>
        <taxon>unclassified sequences</taxon>
        <taxon>metagenomes</taxon>
        <taxon>ecological metagenomes</taxon>
    </lineage>
</organism>
<evidence type="ECO:0008006" key="8">
    <source>
        <dbReference type="Google" id="ProtNLM"/>
    </source>
</evidence>
<dbReference type="CDD" id="cd06579">
    <property type="entry name" value="TM_PBP1_transp_AraH_like"/>
    <property type="match status" value="1"/>
</dbReference>
<protein>
    <recommendedName>
        <fullName evidence="8">Sugar ABC transporter permease</fullName>
    </recommendedName>
</protein>
<evidence type="ECO:0000256" key="3">
    <source>
        <dbReference type="ARBA" id="ARBA00022692"/>
    </source>
</evidence>
<reference evidence="7" key="1">
    <citation type="submission" date="2018-05" db="EMBL/GenBank/DDBJ databases">
        <authorList>
            <person name="Lanie J.A."/>
            <person name="Ng W.-L."/>
            <person name="Kazmierczak K.M."/>
            <person name="Andrzejewski T.M."/>
            <person name="Davidsen T.M."/>
            <person name="Wayne K.J."/>
            <person name="Tettelin H."/>
            <person name="Glass J.I."/>
            <person name="Rusch D."/>
            <person name="Podicherti R."/>
            <person name="Tsui H.-C.T."/>
            <person name="Winkler M.E."/>
        </authorList>
    </citation>
    <scope>NUCLEOTIDE SEQUENCE</scope>
</reference>